<dbReference type="Proteomes" id="UP001551675">
    <property type="component" value="Unassembled WGS sequence"/>
</dbReference>
<dbReference type="RefSeq" id="WP_358133215.1">
    <property type="nucleotide sequence ID" value="NZ_JBFALK010000007.1"/>
</dbReference>
<evidence type="ECO:0000313" key="2">
    <source>
        <dbReference type="EMBL" id="MEV0970046.1"/>
    </source>
</evidence>
<name>A0ABV3GEP8_MICGL</name>
<protein>
    <submittedName>
        <fullName evidence="2">Uncharacterized protein</fullName>
    </submittedName>
</protein>
<comment type="caution">
    <text evidence="2">The sequence shown here is derived from an EMBL/GenBank/DDBJ whole genome shotgun (WGS) entry which is preliminary data.</text>
</comment>
<reference evidence="2 3" key="1">
    <citation type="submission" date="2024-06" db="EMBL/GenBank/DDBJ databases">
        <title>The Natural Products Discovery Center: Release of the First 8490 Sequenced Strains for Exploring Actinobacteria Biosynthetic Diversity.</title>
        <authorList>
            <person name="Kalkreuter E."/>
            <person name="Kautsar S.A."/>
            <person name="Yang D."/>
            <person name="Bader C.D."/>
            <person name="Teijaro C.N."/>
            <person name="Fluegel L."/>
            <person name="Davis C.M."/>
            <person name="Simpson J.R."/>
            <person name="Lauterbach L."/>
            <person name="Steele A.D."/>
            <person name="Gui C."/>
            <person name="Meng S."/>
            <person name="Li G."/>
            <person name="Viehrig K."/>
            <person name="Ye F."/>
            <person name="Su P."/>
            <person name="Kiefer A.F."/>
            <person name="Nichols A."/>
            <person name="Cepeda A.J."/>
            <person name="Yan W."/>
            <person name="Fan B."/>
            <person name="Jiang Y."/>
            <person name="Adhikari A."/>
            <person name="Zheng C.-J."/>
            <person name="Schuster L."/>
            <person name="Cowan T.M."/>
            <person name="Smanski M.J."/>
            <person name="Chevrette M.G."/>
            <person name="De Carvalho L.P.S."/>
            <person name="Shen B."/>
        </authorList>
    </citation>
    <scope>NUCLEOTIDE SEQUENCE [LARGE SCALE GENOMIC DNA]</scope>
    <source>
        <strain evidence="2 3">NPDC050100</strain>
    </source>
</reference>
<dbReference type="EMBL" id="JBFALK010000007">
    <property type="protein sequence ID" value="MEV0970046.1"/>
    <property type="molecule type" value="Genomic_DNA"/>
</dbReference>
<accession>A0ABV3GEP8</accession>
<evidence type="ECO:0000256" key="1">
    <source>
        <dbReference type="SAM" id="MobiDB-lite"/>
    </source>
</evidence>
<feature type="region of interest" description="Disordered" evidence="1">
    <location>
        <begin position="1"/>
        <end position="71"/>
    </location>
</feature>
<organism evidence="2 3">
    <name type="scientific">Microtetraspora glauca</name>
    <dbReference type="NCBI Taxonomy" id="1996"/>
    <lineage>
        <taxon>Bacteria</taxon>
        <taxon>Bacillati</taxon>
        <taxon>Actinomycetota</taxon>
        <taxon>Actinomycetes</taxon>
        <taxon>Streptosporangiales</taxon>
        <taxon>Streptosporangiaceae</taxon>
        <taxon>Microtetraspora</taxon>
    </lineage>
</organism>
<keyword evidence="3" id="KW-1185">Reference proteome</keyword>
<sequence>MKMRARGRTGIQVSPHCLGTRMVGQAGNPDRGGSPPAMGLLTGRYLKNRPEPRNARRKWVPRHLADERAAA</sequence>
<gene>
    <name evidence="2" type="ORF">AB0I59_15510</name>
</gene>
<proteinExistence type="predicted"/>
<evidence type="ECO:0000313" key="3">
    <source>
        <dbReference type="Proteomes" id="UP001551675"/>
    </source>
</evidence>